<feature type="domain" description="N-acetyltransferase" evidence="1">
    <location>
        <begin position="1"/>
        <end position="146"/>
    </location>
</feature>
<dbReference type="Pfam" id="PF13508">
    <property type="entry name" value="Acetyltransf_7"/>
    <property type="match status" value="1"/>
</dbReference>
<dbReference type="InterPro" id="IPR000182">
    <property type="entry name" value="GNAT_dom"/>
</dbReference>
<dbReference type="AlphaFoldDB" id="A0A431W9Q3"/>
<dbReference type="Gene3D" id="3.40.630.30">
    <property type="match status" value="1"/>
</dbReference>
<keyword evidence="3" id="KW-1185">Reference proteome</keyword>
<dbReference type="SUPFAM" id="SSF55729">
    <property type="entry name" value="Acyl-CoA N-acyltransferases (Nat)"/>
    <property type="match status" value="1"/>
</dbReference>
<gene>
    <name evidence="2" type="ORF">EKG39_12280</name>
</gene>
<proteinExistence type="predicted"/>
<accession>A0A431W9Q3</accession>
<name>A0A431W9Q3_9GAMM</name>
<dbReference type="RefSeq" id="WP_126506040.1">
    <property type="nucleotide sequence ID" value="NZ_RXNV01000004.1"/>
</dbReference>
<comment type="caution">
    <text evidence="2">The sequence shown here is derived from an EMBL/GenBank/DDBJ whole genome shotgun (WGS) entry which is preliminary data.</text>
</comment>
<keyword evidence="2" id="KW-0808">Transferase</keyword>
<evidence type="ECO:0000313" key="3">
    <source>
        <dbReference type="Proteomes" id="UP000282060"/>
    </source>
</evidence>
<protein>
    <submittedName>
        <fullName evidence="2">N-acetyltransferase</fullName>
    </submittedName>
</protein>
<dbReference type="EMBL" id="RXNV01000004">
    <property type="protein sequence ID" value="RTR32201.1"/>
    <property type="molecule type" value="Genomic_DNA"/>
</dbReference>
<dbReference type="OrthoDB" id="9797178at2"/>
<sequence length="178" mass="19661">MKLLTYSPSHIAEIKQLFTQVFSDSEGESEGLLIGSLAYQLLTETDPQDLYGFIAIEDEQIVGSIVFTRLVFESGINAFLLSPVAIHTGYQGKGVGQKLIRFGINQLKEHGVGLVFTYGDPNFYSKVGFNPISEKLAKAPLKMTYPEGWLGQSLVGEAFEPIIGNSYCVEALNNPEYW</sequence>
<dbReference type="Proteomes" id="UP000282060">
    <property type="component" value="Unassembled WGS sequence"/>
</dbReference>
<dbReference type="GO" id="GO:0016747">
    <property type="term" value="F:acyltransferase activity, transferring groups other than amino-acyl groups"/>
    <property type="evidence" value="ECO:0007669"/>
    <property type="project" value="InterPro"/>
</dbReference>
<evidence type="ECO:0000313" key="2">
    <source>
        <dbReference type="EMBL" id="RTR32201.1"/>
    </source>
</evidence>
<reference evidence="2 3" key="1">
    <citation type="submission" date="2018-12" db="EMBL/GenBank/DDBJ databases">
        <authorList>
            <person name="Yu L."/>
        </authorList>
    </citation>
    <scope>NUCLEOTIDE SEQUENCE [LARGE SCALE GENOMIC DNA]</scope>
    <source>
        <strain evidence="2 3">HAW-EB5</strain>
    </source>
</reference>
<dbReference type="PROSITE" id="PS51186">
    <property type="entry name" value="GNAT"/>
    <property type="match status" value="1"/>
</dbReference>
<dbReference type="CDD" id="cd04301">
    <property type="entry name" value="NAT_SF"/>
    <property type="match status" value="1"/>
</dbReference>
<organism evidence="2 3">
    <name type="scientific">Shewanella atlantica</name>
    <dbReference type="NCBI Taxonomy" id="271099"/>
    <lineage>
        <taxon>Bacteria</taxon>
        <taxon>Pseudomonadati</taxon>
        <taxon>Pseudomonadota</taxon>
        <taxon>Gammaproteobacteria</taxon>
        <taxon>Alteromonadales</taxon>
        <taxon>Shewanellaceae</taxon>
        <taxon>Shewanella</taxon>
    </lineage>
</organism>
<dbReference type="InterPro" id="IPR016181">
    <property type="entry name" value="Acyl_CoA_acyltransferase"/>
</dbReference>
<evidence type="ECO:0000259" key="1">
    <source>
        <dbReference type="PROSITE" id="PS51186"/>
    </source>
</evidence>